<keyword evidence="7" id="KW-1185">Reference proteome</keyword>
<comment type="caution">
    <text evidence="6">The sequence shown here is derived from an EMBL/GenBank/DDBJ whole genome shotgun (WGS) entry which is preliminary data.</text>
</comment>
<keyword evidence="2 4" id="KW-0238">DNA-binding</keyword>
<evidence type="ECO:0000256" key="1">
    <source>
        <dbReference type="ARBA" id="ARBA00023015"/>
    </source>
</evidence>
<dbReference type="PROSITE" id="PS50977">
    <property type="entry name" value="HTH_TETR_2"/>
    <property type="match status" value="1"/>
</dbReference>
<dbReference type="Pfam" id="PF00440">
    <property type="entry name" value="TetR_N"/>
    <property type="match status" value="1"/>
</dbReference>
<dbReference type="Pfam" id="PF02909">
    <property type="entry name" value="TetR_C_1"/>
    <property type="match status" value="1"/>
</dbReference>
<dbReference type="Gene3D" id="1.10.357.10">
    <property type="entry name" value="Tetracycline Repressor, domain 2"/>
    <property type="match status" value="1"/>
</dbReference>
<proteinExistence type="predicted"/>
<dbReference type="PANTHER" id="PTHR30055">
    <property type="entry name" value="HTH-TYPE TRANSCRIPTIONAL REGULATOR RUTR"/>
    <property type="match status" value="1"/>
</dbReference>
<dbReference type="SUPFAM" id="SSF46689">
    <property type="entry name" value="Homeodomain-like"/>
    <property type="match status" value="1"/>
</dbReference>
<feature type="domain" description="HTH tetR-type" evidence="5">
    <location>
        <begin position="5"/>
        <end position="65"/>
    </location>
</feature>
<dbReference type="InterPro" id="IPR004111">
    <property type="entry name" value="Repressor_TetR_C"/>
</dbReference>
<dbReference type="PRINTS" id="PR00455">
    <property type="entry name" value="HTHTETR"/>
</dbReference>
<sequence length="221" mass="23871">MSRPALSRDRVLRAAVELADSGGISAVTMRRLAEELGAEAMSLYHHVANKEQVLDGIVDVIGAEINEAAARVTLPSHGDGWRKAARVRILAAREVLLRHPWAPALIESRTNASPEILLHMDALVGIMRDGGFSHDQTHHALHALGSRAVGFTQELFTPGNGPATGEPDPVMAAMAKRLPNLVGMLSEIAHDDPDSTLGWCDDQAEFEFGLDIVLDGLDRLR</sequence>
<dbReference type="Proteomes" id="UP001595816">
    <property type="component" value="Unassembled WGS sequence"/>
</dbReference>
<protein>
    <submittedName>
        <fullName evidence="6">TetR/AcrR family transcriptional regulator</fullName>
    </submittedName>
</protein>
<dbReference type="EMBL" id="JBHSAY010000021">
    <property type="protein sequence ID" value="MFC4135357.1"/>
    <property type="molecule type" value="Genomic_DNA"/>
</dbReference>
<feature type="DNA-binding region" description="H-T-H motif" evidence="4">
    <location>
        <begin position="28"/>
        <end position="47"/>
    </location>
</feature>
<dbReference type="InterPro" id="IPR050109">
    <property type="entry name" value="HTH-type_TetR-like_transc_reg"/>
</dbReference>
<dbReference type="InterPro" id="IPR036271">
    <property type="entry name" value="Tet_transcr_reg_TetR-rel_C_sf"/>
</dbReference>
<evidence type="ECO:0000259" key="5">
    <source>
        <dbReference type="PROSITE" id="PS50977"/>
    </source>
</evidence>
<dbReference type="PANTHER" id="PTHR30055:SF151">
    <property type="entry name" value="TRANSCRIPTIONAL REGULATORY PROTEIN"/>
    <property type="match status" value="1"/>
</dbReference>
<evidence type="ECO:0000313" key="6">
    <source>
        <dbReference type="EMBL" id="MFC4135357.1"/>
    </source>
</evidence>
<keyword evidence="3" id="KW-0804">Transcription</keyword>
<dbReference type="SUPFAM" id="SSF48498">
    <property type="entry name" value="Tetracyclin repressor-like, C-terminal domain"/>
    <property type="match status" value="1"/>
</dbReference>
<dbReference type="InterPro" id="IPR009057">
    <property type="entry name" value="Homeodomain-like_sf"/>
</dbReference>
<evidence type="ECO:0000313" key="7">
    <source>
        <dbReference type="Proteomes" id="UP001595816"/>
    </source>
</evidence>
<gene>
    <name evidence="6" type="ORF">ACFOZ4_32500</name>
</gene>
<dbReference type="InterPro" id="IPR001647">
    <property type="entry name" value="HTH_TetR"/>
</dbReference>
<dbReference type="RefSeq" id="WP_253756479.1">
    <property type="nucleotide sequence ID" value="NZ_JAMZDZ010000001.1"/>
</dbReference>
<reference evidence="7" key="1">
    <citation type="journal article" date="2019" name="Int. J. Syst. Evol. Microbiol.">
        <title>The Global Catalogue of Microorganisms (GCM) 10K type strain sequencing project: providing services to taxonomists for standard genome sequencing and annotation.</title>
        <authorList>
            <consortium name="The Broad Institute Genomics Platform"/>
            <consortium name="The Broad Institute Genome Sequencing Center for Infectious Disease"/>
            <person name="Wu L."/>
            <person name="Ma J."/>
        </authorList>
    </citation>
    <scope>NUCLEOTIDE SEQUENCE [LARGE SCALE GENOMIC DNA]</scope>
    <source>
        <strain evidence="7">CGMCC 4.7289</strain>
    </source>
</reference>
<organism evidence="6 7">
    <name type="scientific">Hamadaea flava</name>
    <dbReference type="NCBI Taxonomy" id="1742688"/>
    <lineage>
        <taxon>Bacteria</taxon>
        <taxon>Bacillati</taxon>
        <taxon>Actinomycetota</taxon>
        <taxon>Actinomycetes</taxon>
        <taxon>Micromonosporales</taxon>
        <taxon>Micromonosporaceae</taxon>
        <taxon>Hamadaea</taxon>
    </lineage>
</organism>
<evidence type="ECO:0000256" key="4">
    <source>
        <dbReference type="PROSITE-ProRule" id="PRU00335"/>
    </source>
</evidence>
<evidence type="ECO:0000256" key="2">
    <source>
        <dbReference type="ARBA" id="ARBA00023125"/>
    </source>
</evidence>
<dbReference type="Gene3D" id="1.10.10.60">
    <property type="entry name" value="Homeodomain-like"/>
    <property type="match status" value="1"/>
</dbReference>
<keyword evidence="1" id="KW-0805">Transcription regulation</keyword>
<evidence type="ECO:0000256" key="3">
    <source>
        <dbReference type="ARBA" id="ARBA00023163"/>
    </source>
</evidence>
<name>A0ABV8LY95_9ACTN</name>
<accession>A0ABV8LY95</accession>